<organism evidence="1 2">
    <name type="scientific">Enterococcus hermanniensis</name>
    <dbReference type="NCBI Taxonomy" id="249189"/>
    <lineage>
        <taxon>Bacteria</taxon>
        <taxon>Bacillati</taxon>
        <taxon>Bacillota</taxon>
        <taxon>Bacilli</taxon>
        <taxon>Lactobacillales</taxon>
        <taxon>Enterococcaceae</taxon>
        <taxon>Enterococcus</taxon>
    </lineage>
</organism>
<keyword evidence="2" id="KW-1185">Reference proteome</keyword>
<evidence type="ECO:0000313" key="1">
    <source>
        <dbReference type="EMBL" id="OJG46592.1"/>
    </source>
</evidence>
<dbReference type="OrthoDB" id="2146345at2"/>
<proteinExistence type="predicted"/>
<dbReference type="RefSeq" id="WP_071857050.1">
    <property type="nucleotide sequence ID" value="NZ_JBHSHK010000005.1"/>
</dbReference>
<sequence>MNPFEEKISQLRDHKIEKIEVTREEFFSFREIWSKQEDKKFFRGIAGLNGDIVYVYDTTIV</sequence>
<evidence type="ECO:0000313" key="2">
    <source>
        <dbReference type="Proteomes" id="UP000182077"/>
    </source>
</evidence>
<dbReference type="AlphaFoldDB" id="A0A1L8TR26"/>
<dbReference type="Proteomes" id="UP000182077">
    <property type="component" value="Unassembled WGS sequence"/>
</dbReference>
<name>A0A1L8TR26_9ENTE</name>
<accession>A0A1L8TR26</accession>
<protein>
    <submittedName>
        <fullName evidence="1">Uncharacterized protein</fullName>
    </submittedName>
</protein>
<reference evidence="1 2" key="1">
    <citation type="submission" date="2014-12" db="EMBL/GenBank/DDBJ databases">
        <title>Draft genome sequences of 29 type strains of Enterococci.</title>
        <authorList>
            <person name="Zhong Z."/>
            <person name="Sun Z."/>
            <person name="Liu W."/>
            <person name="Zhang W."/>
            <person name="Zhang H."/>
        </authorList>
    </citation>
    <scope>NUCLEOTIDE SEQUENCE [LARGE SCALE GENOMIC DNA]</scope>
    <source>
        <strain evidence="1 2">DSM 17122</strain>
    </source>
</reference>
<dbReference type="EMBL" id="JXKQ01000002">
    <property type="protein sequence ID" value="OJG46592.1"/>
    <property type="molecule type" value="Genomic_DNA"/>
</dbReference>
<gene>
    <name evidence="1" type="ORF">RV04_GL001020</name>
</gene>
<dbReference type="STRING" id="249189.RV04_GL001020"/>
<comment type="caution">
    <text evidence="1">The sequence shown here is derived from an EMBL/GenBank/DDBJ whole genome shotgun (WGS) entry which is preliminary data.</text>
</comment>